<evidence type="ECO:0000313" key="2">
    <source>
        <dbReference type="Proteomes" id="UP000006732"/>
    </source>
</evidence>
<dbReference type="Proteomes" id="UP000006732">
    <property type="component" value="Chromosome"/>
</dbReference>
<organism evidence="1 2">
    <name type="scientific">Pelobacter propionicus (strain DSM 2379 / NBRC 103807 / OttBd1)</name>
    <dbReference type="NCBI Taxonomy" id="338966"/>
    <lineage>
        <taxon>Bacteria</taxon>
        <taxon>Pseudomonadati</taxon>
        <taxon>Thermodesulfobacteriota</taxon>
        <taxon>Desulfuromonadia</taxon>
        <taxon>Desulfuromonadales</taxon>
        <taxon>Desulfuromonadaceae</taxon>
        <taxon>Pelobacter</taxon>
    </lineage>
</organism>
<gene>
    <name evidence="1" type="ordered locus">Ppro_1619</name>
</gene>
<evidence type="ECO:0000313" key="1">
    <source>
        <dbReference type="EMBL" id="ABK99234.1"/>
    </source>
</evidence>
<dbReference type="HOGENOM" id="CLU_2155949_0_0_7"/>
<dbReference type="EMBL" id="CP000482">
    <property type="protein sequence ID" value="ABK99234.1"/>
    <property type="molecule type" value="Genomic_DNA"/>
</dbReference>
<sequence length="111" mass="12724">MSIVIMLKRAPIFAINRGSSLSGVRRITWTDIRRTQLVTWWWHSTAKDYLTFSTDKCYKRLARAKRERRPLNGMDSGMPHLSPITWPHAEGGSSIVFTPPELRPINNSSKA</sequence>
<name>A1APG4_PELPD</name>
<reference evidence="1 2" key="1">
    <citation type="submission" date="2006-10" db="EMBL/GenBank/DDBJ databases">
        <title>Complete sequence of chromosome of Pelobacter propionicus DSM 2379.</title>
        <authorList>
            <consortium name="US DOE Joint Genome Institute"/>
            <person name="Copeland A."/>
            <person name="Lucas S."/>
            <person name="Lapidus A."/>
            <person name="Barry K."/>
            <person name="Detter J.C."/>
            <person name="Glavina del Rio T."/>
            <person name="Hammon N."/>
            <person name="Israni S."/>
            <person name="Dalin E."/>
            <person name="Tice H."/>
            <person name="Pitluck S."/>
            <person name="Saunders E."/>
            <person name="Brettin T."/>
            <person name="Bruce D."/>
            <person name="Han C."/>
            <person name="Tapia R."/>
            <person name="Schmutz J."/>
            <person name="Larimer F."/>
            <person name="Land M."/>
            <person name="Hauser L."/>
            <person name="Kyrpides N."/>
            <person name="Kim E."/>
            <person name="Lovley D."/>
            <person name="Richardson P."/>
        </authorList>
    </citation>
    <scope>NUCLEOTIDE SEQUENCE [LARGE SCALE GENOMIC DNA]</scope>
    <source>
        <strain evidence="2">DSM 2379 / NBRC 103807 / OttBd1</strain>
    </source>
</reference>
<proteinExistence type="predicted"/>
<keyword evidence="2" id="KW-1185">Reference proteome</keyword>
<accession>A1APG4</accession>
<dbReference type="STRING" id="338966.Ppro_1619"/>
<dbReference type="KEGG" id="ppd:Ppro_1619"/>
<dbReference type="AlphaFoldDB" id="A1APG4"/>
<protein>
    <submittedName>
        <fullName evidence="1">Uncharacterized protein</fullName>
    </submittedName>
</protein>